<evidence type="ECO:0000256" key="2">
    <source>
        <dbReference type="SAM" id="SignalP"/>
    </source>
</evidence>
<feature type="signal peptide" evidence="2">
    <location>
        <begin position="1"/>
        <end position="23"/>
    </location>
</feature>
<dbReference type="EMBL" id="RCHT01000003">
    <property type="protein sequence ID" value="RLL13587.1"/>
    <property type="molecule type" value="Genomic_DNA"/>
</dbReference>
<feature type="region of interest" description="Disordered" evidence="1">
    <location>
        <begin position="389"/>
        <end position="408"/>
    </location>
</feature>
<name>A0A498D350_9FIRM</name>
<feature type="chain" id="PRO_5019795978" evidence="2">
    <location>
        <begin position="24"/>
        <end position="408"/>
    </location>
</feature>
<comment type="caution">
    <text evidence="3">The sequence shown here is derived from an EMBL/GenBank/DDBJ whole genome shotgun (WGS) entry which is preliminary data.</text>
</comment>
<accession>A0A498D350</accession>
<evidence type="ECO:0000313" key="3">
    <source>
        <dbReference type="EMBL" id="RLL13587.1"/>
    </source>
</evidence>
<dbReference type="AlphaFoldDB" id="A0A498D350"/>
<feature type="compositionally biased region" description="Basic and acidic residues" evidence="1">
    <location>
        <begin position="398"/>
        <end position="408"/>
    </location>
</feature>
<dbReference type="Proteomes" id="UP000276301">
    <property type="component" value="Unassembled WGS sequence"/>
</dbReference>
<dbReference type="RefSeq" id="WP_121586208.1">
    <property type="nucleotide sequence ID" value="NZ_RCHT01000003.1"/>
</dbReference>
<keyword evidence="2" id="KW-0732">Signal</keyword>
<sequence>MRKLLSGVLAVLMAVSTAIPALAAKADEVHISTVNGAIYFDDGETVAKNPDGEGVPNTTVYLVLDTLDIVPGDLAAGQFPEDGGGLFAGWSGAGREALLEAFFDKDLFKFKASRGDDDKKIIESMSIAEKRVTGGAGRDRAVKIVIKDDYTDTEYKLSPEFTFTARCDMAYESGGRLVESKNGTAGSSGVNGISKGTKYVISASALKNGPGAGTVPGASLEGAIYIGNRTERGSDQDWMAGQGGYVVKPERNEDNTVTWENENHAIAKLEFYADSETKKYYPKLSTRWDDRDYAELFADQDAFIFDFVGNPSISSTIRPTLTLYNPYYDWDEEELTADLENIRIYEVKDGELIDATAAFRHGEDEDGNDVFTLKTRTLGTYIFVEKTLADEEPAAEPSGEKEIPNTGR</sequence>
<reference evidence="3 4" key="1">
    <citation type="submission" date="2018-10" db="EMBL/GenBank/DDBJ databases">
        <title>Anaerotruncus faecis sp. nov., isolated from human feces.</title>
        <authorList>
            <person name="Wang Y.-J."/>
        </authorList>
    </citation>
    <scope>NUCLEOTIDE SEQUENCE [LARGE SCALE GENOMIC DNA]</scope>
    <source>
        <strain evidence="3 4">22A2-44</strain>
    </source>
</reference>
<keyword evidence="4" id="KW-1185">Reference proteome</keyword>
<protein>
    <submittedName>
        <fullName evidence="3">Uncharacterized protein</fullName>
    </submittedName>
</protein>
<proteinExistence type="predicted"/>
<evidence type="ECO:0000256" key="1">
    <source>
        <dbReference type="SAM" id="MobiDB-lite"/>
    </source>
</evidence>
<organism evidence="3 4">
    <name type="scientific">Anaerotruncus massiliensis</name>
    <name type="common">ex Liu et al. 2021</name>
    <dbReference type="NCBI Taxonomy" id="2321404"/>
    <lineage>
        <taxon>Bacteria</taxon>
        <taxon>Bacillati</taxon>
        <taxon>Bacillota</taxon>
        <taxon>Clostridia</taxon>
        <taxon>Eubacteriales</taxon>
        <taxon>Oscillospiraceae</taxon>
        <taxon>Anaerotruncus</taxon>
    </lineage>
</organism>
<gene>
    <name evidence="3" type="ORF">D4A47_03735</name>
</gene>
<evidence type="ECO:0000313" key="4">
    <source>
        <dbReference type="Proteomes" id="UP000276301"/>
    </source>
</evidence>